<feature type="transmembrane region" description="Helical" evidence="1">
    <location>
        <begin position="131"/>
        <end position="152"/>
    </location>
</feature>
<dbReference type="AlphaFoldDB" id="A0A127VA61"/>
<keyword evidence="4" id="KW-1185">Reference proteome</keyword>
<dbReference type="SUPFAM" id="SSF48317">
    <property type="entry name" value="Acid phosphatase/Vanadium-dependent haloperoxidase"/>
    <property type="match status" value="1"/>
</dbReference>
<dbReference type="PATRIC" id="fig|188932.3.peg.1335"/>
<evidence type="ECO:0000313" key="3">
    <source>
        <dbReference type="EMBL" id="AMP98204.1"/>
    </source>
</evidence>
<dbReference type="Pfam" id="PF01569">
    <property type="entry name" value="PAP2"/>
    <property type="match status" value="1"/>
</dbReference>
<dbReference type="PANTHER" id="PTHR14969:SF13">
    <property type="entry name" value="AT30094P"/>
    <property type="match status" value="1"/>
</dbReference>
<dbReference type="Proteomes" id="UP000071561">
    <property type="component" value="Chromosome"/>
</dbReference>
<reference evidence="3 4" key="1">
    <citation type="submission" date="2016-03" db="EMBL/GenBank/DDBJ databases">
        <title>Complete genome sequence of Pedobacter cryoconitis PAMC 27485.</title>
        <authorList>
            <person name="Lee J."/>
            <person name="Kim O.-S."/>
        </authorList>
    </citation>
    <scope>NUCLEOTIDE SEQUENCE [LARGE SCALE GENOMIC DNA]</scope>
    <source>
        <strain evidence="3 4">PAMC 27485</strain>
    </source>
</reference>
<feature type="transmembrane region" description="Helical" evidence="1">
    <location>
        <begin position="92"/>
        <end position="111"/>
    </location>
</feature>
<feature type="transmembrane region" description="Helical" evidence="1">
    <location>
        <begin position="191"/>
        <end position="210"/>
    </location>
</feature>
<dbReference type="EMBL" id="CP014504">
    <property type="protein sequence ID" value="AMP98204.1"/>
    <property type="molecule type" value="Genomic_DNA"/>
</dbReference>
<dbReference type="SMART" id="SM00014">
    <property type="entry name" value="acidPPc"/>
    <property type="match status" value="1"/>
</dbReference>
<protein>
    <submittedName>
        <fullName evidence="3">Membrane-associated phospholipid phosphatase</fullName>
    </submittedName>
</protein>
<evidence type="ECO:0000313" key="4">
    <source>
        <dbReference type="Proteomes" id="UP000071561"/>
    </source>
</evidence>
<dbReference type="KEGG" id="pcm:AY601_1284"/>
<keyword evidence="1" id="KW-0472">Membrane</keyword>
<evidence type="ECO:0000259" key="2">
    <source>
        <dbReference type="SMART" id="SM00014"/>
    </source>
</evidence>
<sequence length="214" mass="24541">MIDTATVNRKRFLTWFLIILCSGFIFLSFIVTLFPPSAFDLKVSALVQSTQNPELDRIMEFISWFGAFPVPMFMGFVVAIIFYVFKFRTEALFVIFTFVSGLISTVIKILVNRPRPTVNLVRIVEIAKQQSFPSGHTLFYTIFFGFLLFLMWNLKQINLVLRIVVALLSAVLILTIPFSRIYLGAHWATDVLGGFILGLICLYFIVILYLRKAQ</sequence>
<feature type="transmembrane region" description="Helical" evidence="1">
    <location>
        <begin position="159"/>
        <end position="179"/>
    </location>
</feature>
<organism evidence="3 4">
    <name type="scientific">Pedobacter cryoconitis</name>
    <dbReference type="NCBI Taxonomy" id="188932"/>
    <lineage>
        <taxon>Bacteria</taxon>
        <taxon>Pseudomonadati</taxon>
        <taxon>Bacteroidota</taxon>
        <taxon>Sphingobacteriia</taxon>
        <taxon>Sphingobacteriales</taxon>
        <taxon>Sphingobacteriaceae</taxon>
        <taxon>Pedobacter</taxon>
    </lineage>
</organism>
<proteinExistence type="predicted"/>
<feature type="transmembrane region" description="Helical" evidence="1">
    <location>
        <begin position="61"/>
        <end position="85"/>
    </location>
</feature>
<dbReference type="Gene3D" id="1.20.144.10">
    <property type="entry name" value="Phosphatidic acid phosphatase type 2/haloperoxidase"/>
    <property type="match status" value="2"/>
</dbReference>
<accession>A0A127VA61</accession>
<dbReference type="InterPro" id="IPR000326">
    <property type="entry name" value="PAP2/HPO"/>
</dbReference>
<dbReference type="PANTHER" id="PTHR14969">
    <property type="entry name" value="SPHINGOSINE-1-PHOSPHATE PHOSPHOHYDROLASE"/>
    <property type="match status" value="1"/>
</dbReference>
<dbReference type="InterPro" id="IPR036938">
    <property type="entry name" value="PAP2/HPO_sf"/>
</dbReference>
<keyword evidence="1" id="KW-0812">Transmembrane</keyword>
<keyword evidence="1" id="KW-1133">Transmembrane helix</keyword>
<evidence type="ECO:0000256" key="1">
    <source>
        <dbReference type="SAM" id="Phobius"/>
    </source>
</evidence>
<feature type="domain" description="Phosphatidic acid phosphatase type 2/haloperoxidase" evidence="2">
    <location>
        <begin position="91"/>
        <end position="206"/>
    </location>
</feature>
<name>A0A127VA61_9SPHI</name>
<gene>
    <name evidence="3" type="ORF">AY601_1284</name>
</gene>
<dbReference type="CDD" id="cd03392">
    <property type="entry name" value="PAP2_like_2"/>
    <property type="match status" value="1"/>
</dbReference>
<feature type="transmembrane region" description="Helical" evidence="1">
    <location>
        <begin position="12"/>
        <end position="34"/>
    </location>
</feature>